<dbReference type="GO" id="GO:0004400">
    <property type="term" value="F:histidinol-phosphate transaminase activity"/>
    <property type="evidence" value="ECO:0007669"/>
    <property type="project" value="UniProtKB-UniRule"/>
</dbReference>
<organism evidence="13 14">
    <name type="scientific">Anaerospora hongkongensis</name>
    <dbReference type="NCBI Taxonomy" id="244830"/>
    <lineage>
        <taxon>Bacteria</taxon>
        <taxon>Bacillati</taxon>
        <taxon>Bacillota</taxon>
        <taxon>Negativicutes</taxon>
        <taxon>Selenomonadales</taxon>
        <taxon>Sporomusaceae</taxon>
        <taxon>Anaerospora</taxon>
    </lineage>
</organism>
<comment type="pathway">
    <text evidence="2 11">Amino-acid biosynthesis; L-histidine biosynthesis; L-histidine from 5-phospho-alpha-D-ribose 1-diphosphate: step 7/9.</text>
</comment>
<keyword evidence="14" id="KW-1185">Reference proteome</keyword>
<dbReference type="AlphaFoldDB" id="A0A4R1Q0D2"/>
<feature type="domain" description="Aminotransferase class I/classII large" evidence="12">
    <location>
        <begin position="22"/>
        <end position="343"/>
    </location>
</feature>
<dbReference type="Pfam" id="PF00155">
    <property type="entry name" value="Aminotran_1_2"/>
    <property type="match status" value="1"/>
</dbReference>
<evidence type="ECO:0000256" key="2">
    <source>
        <dbReference type="ARBA" id="ARBA00005011"/>
    </source>
</evidence>
<gene>
    <name evidence="11" type="primary">hisC</name>
    <name evidence="13" type="ORF">EV210_10226</name>
</gene>
<name>A0A4R1Q0D2_9FIRM</name>
<dbReference type="GO" id="GO:0030170">
    <property type="term" value="F:pyridoxal phosphate binding"/>
    <property type="evidence" value="ECO:0007669"/>
    <property type="project" value="InterPro"/>
</dbReference>
<keyword evidence="6 11" id="KW-0028">Amino-acid biosynthesis</keyword>
<keyword evidence="5 11" id="KW-0032">Aminotransferase</keyword>
<dbReference type="GO" id="GO:0000105">
    <property type="term" value="P:L-histidine biosynthetic process"/>
    <property type="evidence" value="ECO:0007669"/>
    <property type="project" value="UniProtKB-UniRule"/>
</dbReference>
<evidence type="ECO:0000256" key="10">
    <source>
        <dbReference type="ARBA" id="ARBA00047481"/>
    </source>
</evidence>
<dbReference type="NCBIfam" id="TIGR01141">
    <property type="entry name" value="hisC"/>
    <property type="match status" value="1"/>
</dbReference>
<dbReference type="EC" id="2.6.1.9" evidence="11"/>
<dbReference type="Gene3D" id="3.40.640.10">
    <property type="entry name" value="Type I PLP-dependent aspartate aminotransferase-like (Major domain)"/>
    <property type="match status" value="1"/>
</dbReference>
<evidence type="ECO:0000256" key="3">
    <source>
        <dbReference type="ARBA" id="ARBA00007970"/>
    </source>
</evidence>
<dbReference type="PANTHER" id="PTHR43643:SF6">
    <property type="entry name" value="HISTIDINOL-PHOSPHATE AMINOTRANSFERASE"/>
    <property type="match status" value="1"/>
</dbReference>
<dbReference type="HAMAP" id="MF_01023">
    <property type="entry name" value="HisC_aminotrans_2"/>
    <property type="match status" value="1"/>
</dbReference>
<dbReference type="InterPro" id="IPR015421">
    <property type="entry name" value="PyrdxlP-dep_Trfase_major"/>
</dbReference>
<dbReference type="InterPro" id="IPR001917">
    <property type="entry name" value="Aminotrans_II_pyridoxalP_BS"/>
</dbReference>
<dbReference type="RefSeq" id="WP_132075174.1">
    <property type="nucleotide sequence ID" value="NZ_SLUI01000002.1"/>
</dbReference>
<comment type="subunit">
    <text evidence="4 11">Homodimer.</text>
</comment>
<evidence type="ECO:0000256" key="5">
    <source>
        <dbReference type="ARBA" id="ARBA00022576"/>
    </source>
</evidence>
<evidence type="ECO:0000259" key="12">
    <source>
        <dbReference type="Pfam" id="PF00155"/>
    </source>
</evidence>
<dbReference type="PANTHER" id="PTHR43643">
    <property type="entry name" value="HISTIDINOL-PHOSPHATE AMINOTRANSFERASE 2"/>
    <property type="match status" value="1"/>
</dbReference>
<dbReference type="CDD" id="cd00609">
    <property type="entry name" value="AAT_like"/>
    <property type="match status" value="1"/>
</dbReference>
<dbReference type="Proteomes" id="UP000295063">
    <property type="component" value="Unassembled WGS sequence"/>
</dbReference>
<comment type="catalytic activity">
    <reaction evidence="10 11">
        <text>L-histidinol phosphate + 2-oxoglutarate = 3-(imidazol-4-yl)-2-oxopropyl phosphate + L-glutamate</text>
        <dbReference type="Rhea" id="RHEA:23744"/>
        <dbReference type="ChEBI" id="CHEBI:16810"/>
        <dbReference type="ChEBI" id="CHEBI:29985"/>
        <dbReference type="ChEBI" id="CHEBI:57766"/>
        <dbReference type="ChEBI" id="CHEBI:57980"/>
        <dbReference type="EC" id="2.6.1.9"/>
    </reaction>
</comment>
<protein>
    <recommendedName>
        <fullName evidence="11">Histidinol-phosphate aminotransferase</fullName>
        <ecNumber evidence="11">2.6.1.9</ecNumber>
    </recommendedName>
    <alternativeName>
        <fullName evidence="11">Imidazole acetol-phosphate transaminase</fullName>
    </alternativeName>
</protein>
<proteinExistence type="inferred from homology"/>
<dbReference type="InterPro" id="IPR050106">
    <property type="entry name" value="HistidinolP_aminotransfase"/>
</dbReference>
<sequence length="353" mass="37776">MLIRPGLDQLKPYSVEETEFPIKLDANERASNLPAAVLQEVTDRLGELAFNRYPDIGITGLRDKIAKAMNFSRDNVVVGNGSSELLAALCYAFGGTGRSIVFPTPSFSMYGIYTKMADSQAVPVPLKADYSLSADEVLTAAADSQASLILLCNPNNPTGNAIPMETIEAIVAGAACPVVVDEAYYEFHGHSAIGLLARYTNLIITRTFSKAYGLASARVGYLLAAPELTAVLGKVLMPYHVNALSLAAAEVVYDRRKAFEPDIDLAIRERQRLIDSLNLVDGLTVYPSQANFVLVKAADSKGLTGWLTANGIGVRDFGSAPALEGCIRVTVGTVEENNVLLQAVAAYVQQVKA</sequence>
<evidence type="ECO:0000256" key="6">
    <source>
        <dbReference type="ARBA" id="ARBA00022605"/>
    </source>
</evidence>
<evidence type="ECO:0000256" key="11">
    <source>
        <dbReference type="HAMAP-Rule" id="MF_01023"/>
    </source>
</evidence>
<dbReference type="InterPro" id="IPR015424">
    <property type="entry name" value="PyrdxlP-dep_Trfase"/>
</dbReference>
<reference evidence="13 14" key="1">
    <citation type="submission" date="2019-03" db="EMBL/GenBank/DDBJ databases">
        <title>Genomic Encyclopedia of Type Strains, Phase IV (KMG-IV): sequencing the most valuable type-strain genomes for metagenomic binning, comparative biology and taxonomic classification.</title>
        <authorList>
            <person name="Goeker M."/>
        </authorList>
    </citation>
    <scope>NUCLEOTIDE SEQUENCE [LARGE SCALE GENOMIC DNA]</scope>
    <source>
        <strain evidence="13 14">DSM 15969</strain>
    </source>
</reference>
<dbReference type="Gene3D" id="3.90.1150.10">
    <property type="entry name" value="Aspartate Aminotransferase, domain 1"/>
    <property type="match status" value="1"/>
</dbReference>
<dbReference type="OrthoDB" id="9813612at2"/>
<accession>A0A4R1Q0D2</accession>
<dbReference type="InterPro" id="IPR004839">
    <property type="entry name" value="Aminotransferase_I/II_large"/>
</dbReference>
<feature type="modified residue" description="N6-(pyridoxal phosphate)lysine" evidence="11">
    <location>
        <position position="210"/>
    </location>
</feature>
<evidence type="ECO:0000256" key="1">
    <source>
        <dbReference type="ARBA" id="ARBA00001933"/>
    </source>
</evidence>
<evidence type="ECO:0000256" key="8">
    <source>
        <dbReference type="ARBA" id="ARBA00022898"/>
    </source>
</evidence>
<keyword evidence="7 11" id="KW-0808">Transferase</keyword>
<dbReference type="InterPro" id="IPR015422">
    <property type="entry name" value="PyrdxlP-dep_Trfase_small"/>
</dbReference>
<comment type="similarity">
    <text evidence="3 11">Belongs to the class-II pyridoxal-phosphate-dependent aminotransferase family. Histidinol-phosphate aminotransferase subfamily.</text>
</comment>
<evidence type="ECO:0000313" key="14">
    <source>
        <dbReference type="Proteomes" id="UP000295063"/>
    </source>
</evidence>
<dbReference type="InterPro" id="IPR005861">
    <property type="entry name" value="HisP_aminotrans"/>
</dbReference>
<dbReference type="UniPathway" id="UPA00031">
    <property type="reaction ID" value="UER00012"/>
</dbReference>
<keyword evidence="9 11" id="KW-0368">Histidine biosynthesis</keyword>
<comment type="cofactor">
    <cofactor evidence="1 11">
        <name>pyridoxal 5'-phosphate</name>
        <dbReference type="ChEBI" id="CHEBI:597326"/>
    </cofactor>
</comment>
<evidence type="ECO:0000256" key="4">
    <source>
        <dbReference type="ARBA" id="ARBA00011738"/>
    </source>
</evidence>
<evidence type="ECO:0000256" key="9">
    <source>
        <dbReference type="ARBA" id="ARBA00023102"/>
    </source>
</evidence>
<dbReference type="PROSITE" id="PS00599">
    <property type="entry name" value="AA_TRANSFER_CLASS_2"/>
    <property type="match status" value="1"/>
</dbReference>
<keyword evidence="8 11" id="KW-0663">Pyridoxal phosphate</keyword>
<evidence type="ECO:0000313" key="13">
    <source>
        <dbReference type="EMBL" id="TCL39120.1"/>
    </source>
</evidence>
<dbReference type="SUPFAM" id="SSF53383">
    <property type="entry name" value="PLP-dependent transferases"/>
    <property type="match status" value="1"/>
</dbReference>
<evidence type="ECO:0000256" key="7">
    <source>
        <dbReference type="ARBA" id="ARBA00022679"/>
    </source>
</evidence>
<comment type="caution">
    <text evidence="13">The sequence shown here is derived from an EMBL/GenBank/DDBJ whole genome shotgun (WGS) entry which is preliminary data.</text>
</comment>
<dbReference type="EMBL" id="SLUI01000002">
    <property type="protein sequence ID" value="TCL39120.1"/>
    <property type="molecule type" value="Genomic_DNA"/>
</dbReference>